<protein>
    <recommendedName>
        <fullName evidence="4">Prepilin-type N-terminal cleavage/methylation domain-containing protein</fullName>
    </recommendedName>
</protein>
<sequence>MAKRKFCPHSGFTLVELSIVMIIIGLLIGGILKGRELIENARLASVISFQKQIVAAHNTFLDSYNAMPGDIPYATTMIPSCDAASSCVNGNGNLLLGDIGAFPWWDVSSAIDSENTQYWKHLALIGLLGGISPMASQSDWGITHPESEIAGGFFARTAQSRATNGYLQMWKLVLITRVNIDGAWNCGVDVGNLDVCSASPQQAWKIDTKMDDGVANSGVMGAISMGYQTGCGTPGNGINSSNGYATDVTRSSCDLIFGLE</sequence>
<accession>A0A2W5FHR8</accession>
<dbReference type="Proteomes" id="UP000249739">
    <property type="component" value="Unassembled WGS sequence"/>
</dbReference>
<keyword evidence="1" id="KW-0472">Membrane</keyword>
<keyword evidence="1" id="KW-0812">Transmembrane</keyword>
<dbReference type="InterPro" id="IPR045584">
    <property type="entry name" value="Pilin-like"/>
</dbReference>
<proteinExistence type="predicted"/>
<dbReference type="AlphaFoldDB" id="A0A2W5FHR8"/>
<organism evidence="2 3">
    <name type="scientific">Micavibrio aeruginosavorus</name>
    <dbReference type="NCBI Taxonomy" id="349221"/>
    <lineage>
        <taxon>Bacteria</taxon>
        <taxon>Pseudomonadati</taxon>
        <taxon>Bdellovibrionota</taxon>
        <taxon>Bdellovibrionia</taxon>
        <taxon>Bdellovibrionales</taxon>
        <taxon>Pseudobdellovibrionaceae</taxon>
        <taxon>Micavibrio</taxon>
    </lineage>
</organism>
<evidence type="ECO:0008006" key="4">
    <source>
        <dbReference type="Google" id="ProtNLM"/>
    </source>
</evidence>
<comment type="caution">
    <text evidence="2">The sequence shown here is derived from an EMBL/GenBank/DDBJ whole genome shotgun (WGS) entry which is preliminary data.</text>
</comment>
<dbReference type="Pfam" id="PF07963">
    <property type="entry name" value="N_methyl"/>
    <property type="match status" value="1"/>
</dbReference>
<evidence type="ECO:0000313" key="2">
    <source>
        <dbReference type="EMBL" id="PZP55461.1"/>
    </source>
</evidence>
<dbReference type="NCBIfam" id="TIGR02532">
    <property type="entry name" value="IV_pilin_GFxxxE"/>
    <property type="match status" value="1"/>
</dbReference>
<keyword evidence="1" id="KW-1133">Transmembrane helix</keyword>
<feature type="transmembrane region" description="Helical" evidence="1">
    <location>
        <begin position="12"/>
        <end position="32"/>
    </location>
</feature>
<evidence type="ECO:0000256" key="1">
    <source>
        <dbReference type="SAM" id="Phobius"/>
    </source>
</evidence>
<reference evidence="2 3" key="1">
    <citation type="submission" date="2017-08" db="EMBL/GenBank/DDBJ databases">
        <title>Infants hospitalized years apart are colonized by the same room-sourced microbial strains.</title>
        <authorList>
            <person name="Brooks B."/>
            <person name="Olm M.R."/>
            <person name="Firek B.A."/>
            <person name="Baker R."/>
            <person name="Thomas B.C."/>
            <person name="Morowitz M.J."/>
            <person name="Banfield J.F."/>
        </authorList>
    </citation>
    <scope>NUCLEOTIDE SEQUENCE [LARGE SCALE GENOMIC DNA]</scope>
    <source>
        <strain evidence="2">S2_006_000_R2_64</strain>
    </source>
</reference>
<name>A0A2W5FHR8_9BACT</name>
<gene>
    <name evidence="2" type="ORF">DI586_06805</name>
</gene>
<dbReference type="EMBL" id="QFOT01000068">
    <property type="protein sequence ID" value="PZP55461.1"/>
    <property type="molecule type" value="Genomic_DNA"/>
</dbReference>
<dbReference type="InterPro" id="IPR012902">
    <property type="entry name" value="N_methyl_site"/>
</dbReference>
<dbReference type="PROSITE" id="PS00409">
    <property type="entry name" value="PROKAR_NTER_METHYL"/>
    <property type="match status" value="1"/>
</dbReference>
<evidence type="ECO:0000313" key="3">
    <source>
        <dbReference type="Proteomes" id="UP000249739"/>
    </source>
</evidence>
<dbReference type="SUPFAM" id="SSF54523">
    <property type="entry name" value="Pili subunits"/>
    <property type="match status" value="1"/>
</dbReference>